<proteinExistence type="predicted"/>
<feature type="region of interest" description="Disordered" evidence="1">
    <location>
        <begin position="57"/>
        <end position="77"/>
    </location>
</feature>
<reference evidence="3" key="1">
    <citation type="submission" date="2019-01" db="EMBL/GenBank/DDBJ databases">
        <title>Draft genome sequences of three monokaryotic isolates of the white-rot basidiomycete fungus Dichomitus squalens.</title>
        <authorList>
            <consortium name="DOE Joint Genome Institute"/>
            <person name="Lopez S.C."/>
            <person name="Andreopoulos B."/>
            <person name="Pangilinan J."/>
            <person name="Lipzen A."/>
            <person name="Riley R."/>
            <person name="Ahrendt S."/>
            <person name="Ng V."/>
            <person name="Barry K."/>
            <person name="Daum C."/>
            <person name="Grigoriev I.V."/>
            <person name="Hilden K.S."/>
            <person name="Makela M.R."/>
            <person name="de Vries R.P."/>
        </authorList>
    </citation>
    <scope>NUCLEOTIDE SEQUENCE [LARGE SCALE GENOMIC DNA]</scope>
    <source>
        <strain evidence="3">OM18370.1</strain>
    </source>
</reference>
<evidence type="ECO:0000313" key="3">
    <source>
        <dbReference type="EMBL" id="TBU27273.1"/>
    </source>
</evidence>
<protein>
    <submittedName>
        <fullName evidence="3">Uncharacterized protein</fullName>
    </submittedName>
</protein>
<name>A0A4V2K045_9APHY</name>
<sequence length="535" mass="56014">MAIIVLSPLALALICFTVLAFVTGCAVTAAALVSRRQACPSSSTVVDVEAQPQLSVCSTSTEKPQDSTTASITSSTEPCELTPTSLCATSIRIPALDTNPDKVSMSDDSMLGSSEDAKATSRHGTAYETPEQDRYTTIPRRSSALAKAKAKARARQTLSTLREYEISLGTPNDSGLCNDVILHGPHEPTVAVEEPPSDPRALALADGRLTLTPEATTTSPELPSSNIKELSPALQVSSSASLEHFRTSSEPLSVSVASTPSLTSTASTPSNTTSWEVQTPPTTSIAGSLRYDSFPTLKSLEMRSVPVDALVLAPAGVLLASGSFPSCVSGISEIFLSGRDLASPTYGTDEKIVYDSPKGLGFDVITSALPVSSELGVSSAHSSAERAEAQGPLYSASASYNIASHGDTTFNVSLASDADTAWDMDASEMKSTVSKRYSDLLDALTTSFSITSLKDPRSNRSSIISVSASSSASSAANLPDPNSGLDLYYDASESDMDSSYSSEASEDVFQADPERLANHTLHESCSYSMHPVLAL</sequence>
<evidence type="ECO:0000256" key="2">
    <source>
        <dbReference type="SAM" id="SignalP"/>
    </source>
</evidence>
<feature type="signal peptide" evidence="2">
    <location>
        <begin position="1"/>
        <end position="20"/>
    </location>
</feature>
<dbReference type="EMBL" id="ML143434">
    <property type="protein sequence ID" value="TBU27273.1"/>
    <property type="molecule type" value="Genomic_DNA"/>
</dbReference>
<keyword evidence="2" id="KW-0732">Signal</keyword>
<accession>A0A4V2K045</accession>
<dbReference type="Proteomes" id="UP000292957">
    <property type="component" value="Unassembled WGS sequence"/>
</dbReference>
<dbReference type="AlphaFoldDB" id="A0A4V2K045"/>
<organism evidence="3">
    <name type="scientific">Dichomitus squalens</name>
    <dbReference type="NCBI Taxonomy" id="114155"/>
    <lineage>
        <taxon>Eukaryota</taxon>
        <taxon>Fungi</taxon>
        <taxon>Dikarya</taxon>
        <taxon>Basidiomycota</taxon>
        <taxon>Agaricomycotina</taxon>
        <taxon>Agaricomycetes</taxon>
        <taxon>Polyporales</taxon>
        <taxon>Polyporaceae</taxon>
        <taxon>Dichomitus</taxon>
    </lineage>
</organism>
<feature type="compositionally biased region" description="Low complexity" evidence="1">
    <location>
        <begin position="252"/>
        <end position="274"/>
    </location>
</feature>
<feature type="chain" id="PRO_5020626799" evidence="2">
    <location>
        <begin position="21"/>
        <end position="535"/>
    </location>
</feature>
<gene>
    <name evidence="3" type="ORF">BD311DRAFT_665615</name>
</gene>
<evidence type="ECO:0000256" key="1">
    <source>
        <dbReference type="SAM" id="MobiDB-lite"/>
    </source>
</evidence>
<feature type="region of interest" description="Disordered" evidence="1">
    <location>
        <begin position="249"/>
        <end position="282"/>
    </location>
</feature>
<feature type="region of interest" description="Disordered" evidence="1">
    <location>
        <begin position="98"/>
        <end position="131"/>
    </location>
</feature>